<name>A0A9X3EW68_9BACT</name>
<proteinExistence type="predicted"/>
<dbReference type="AlphaFoldDB" id="A0A9X3EW68"/>
<protein>
    <recommendedName>
        <fullName evidence="3">Lipoprotein</fullName>
    </recommendedName>
</protein>
<comment type="caution">
    <text evidence="1">The sequence shown here is derived from an EMBL/GenBank/DDBJ whole genome shotgun (WGS) entry which is preliminary data.</text>
</comment>
<accession>A0A9X3EW68</accession>
<evidence type="ECO:0008006" key="3">
    <source>
        <dbReference type="Google" id="ProtNLM"/>
    </source>
</evidence>
<evidence type="ECO:0000313" key="1">
    <source>
        <dbReference type="EMBL" id="MCY1011432.1"/>
    </source>
</evidence>
<keyword evidence="2" id="KW-1185">Reference proteome</keyword>
<evidence type="ECO:0000313" key="2">
    <source>
        <dbReference type="Proteomes" id="UP001150924"/>
    </source>
</evidence>
<dbReference type="RefSeq" id="WP_267774705.1">
    <property type="nucleotide sequence ID" value="NZ_JAPNKE010000002.1"/>
</dbReference>
<dbReference type="EMBL" id="JAPNKE010000002">
    <property type="protein sequence ID" value="MCY1011432.1"/>
    <property type="molecule type" value="Genomic_DNA"/>
</dbReference>
<sequence length="581" mass="62566">MNVRKYMSWRTWTVLAFMAGCEPERAASGPELPPLAWHGERVSVGTDLVPEVCAGTLEFLDRRVAWMEAELELAPRAETLSVWMLSRDLAAEACSAFMFRGGCANGSRVYLRGDSFRSAVRHELVHARQFQEDGSDKPLFGEGLAQAIGGGSLTQGCLSTPECMAVDLELLLAKTRSQALDRDGYDAGGDLVYGMLKAFGPSEVLALFAETTRDTAPDVVRARYRERFGSKLDDDFLRWRRGPLDRFEPMHLGCDAPPAPDGGTPGAALLQARMDCRSPRVVNDFAAADDPPREGEGAQEGFIEWTFEVTPEHAGAFELRREVRGRLSISLCQPDDFAWRWVDVHAPWRTDSTLPPRQEGPLMLGLGLYTIRWHHPLDPAADLDVVLAPVCGVAEQDCPEGQVCTIWRRCEAQVEDPAPLGAACEQALDGPRACEVGARCVGGVCTAECDDPTTCPEGQGCARLRVCGQDCALLEDDCAEGFTCLASAEPKLAAAGRGQCVKAEEGVWLDACDPWLGGCAEGLSCETTRVSDLPEGAPCREAAGCCVPRCDPGAAEPGCPGVVPQCDRIEGGVAGVCRTAT</sequence>
<reference evidence="1" key="1">
    <citation type="submission" date="2022-11" db="EMBL/GenBank/DDBJ databases">
        <title>Minimal conservation of predation-associated metabolite biosynthetic gene clusters underscores biosynthetic potential of Myxococcota including descriptions for ten novel species: Archangium lansinium sp. nov., Myxococcus landrumus sp. nov., Nannocystis bai.</title>
        <authorList>
            <person name="Ahearne A."/>
            <person name="Stevens C."/>
            <person name="Phillips K."/>
        </authorList>
    </citation>
    <scope>NUCLEOTIDE SEQUENCE</scope>
    <source>
        <strain evidence="1">Na p29</strain>
    </source>
</reference>
<dbReference type="Proteomes" id="UP001150924">
    <property type="component" value="Unassembled WGS sequence"/>
</dbReference>
<organism evidence="1 2">
    <name type="scientific">Nannocystis pusilla</name>
    <dbReference type="NCBI Taxonomy" id="889268"/>
    <lineage>
        <taxon>Bacteria</taxon>
        <taxon>Pseudomonadati</taxon>
        <taxon>Myxococcota</taxon>
        <taxon>Polyangia</taxon>
        <taxon>Nannocystales</taxon>
        <taxon>Nannocystaceae</taxon>
        <taxon>Nannocystis</taxon>
    </lineage>
</organism>
<dbReference type="PROSITE" id="PS51257">
    <property type="entry name" value="PROKAR_LIPOPROTEIN"/>
    <property type="match status" value="1"/>
</dbReference>
<gene>
    <name evidence="1" type="ORF">OV079_38910</name>
</gene>